<evidence type="ECO:0000256" key="4">
    <source>
        <dbReference type="ARBA" id="ARBA00023123"/>
    </source>
</evidence>
<feature type="region of interest" description="Actin-binding" evidence="9">
    <location>
        <begin position="667"/>
        <end position="689"/>
    </location>
</feature>
<dbReference type="PANTHER" id="PTHR13140:SF845">
    <property type="entry name" value="MYOSIN-LIKE PROTEIN"/>
    <property type="match status" value="1"/>
</dbReference>
<keyword evidence="13" id="KW-1185">Reference proteome</keyword>
<dbReference type="Proteomes" id="UP001165085">
    <property type="component" value="Unassembled WGS sequence"/>
</dbReference>
<dbReference type="OrthoDB" id="6108017at2759"/>
<evidence type="ECO:0000256" key="2">
    <source>
        <dbReference type="ARBA" id="ARBA00022741"/>
    </source>
</evidence>
<evidence type="ECO:0000256" key="6">
    <source>
        <dbReference type="ARBA" id="ARBA00023203"/>
    </source>
</evidence>
<comment type="caution">
    <text evidence="12">The sequence shown here is derived from an EMBL/GenBank/DDBJ whole genome shotgun (WGS) entry which is preliminary data.</text>
</comment>
<feature type="binding site" evidence="9">
    <location>
        <begin position="193"/>
        <end position="200"/>
    </location>
    <ligand>
        <name>ATP</name>
        <dbReference type="ChEBI" id="CHEBI:30616"/>
    </ligand>
</feature>
<keyword evidence="1" id="KW-0716">Sensory transduction</keyword>
<feature type="compositionally biased region" description="Polar residues" evidence="10">
    <location>
        <begin position="1662"/>
        <end position="1676"/>
    </location>
</feature>
<dbReference type="SUPFAM" id="SSF48403">
    <property type="entry name" value="Ankyrin repeat"/>
    <property type="match status" value="1"/>
</dbReference>
<dbReference type="GO" id="GO:0005737">
    <property type="term" value="C:cytoplasm"/>
    <property type="evidence" value="ECO:0007669"/>
    <property type="project" value="TreeGrafter"/>
</dbReference>
<keyword evidence="5 9" id="KW-0505">Motor protein</keyword>
<feature type="region of interest" description="Disordered" evidence="10">
    <location>
        <begin position="1656"/>
        <end position="1702"/>
    </location>
</feature>
<dbReference type="GO" id="GO:0005524">
    <property type="term" value="F:ATP binding"/>
    <property type="evidence" value="ECO:0007669"/>
    <property type="project" value="UniProtKB-UniRule"/>
</dbReference>
<dbReference type="PROSITE" id="PS50297">
    <property type="entry name" value="ANK_REP_REGION"/>
    <property type="match status" value="1"/>
</dbReference>
<dbReference type="SMART" id="SM00015">
    <property type="entry name" value="IQ"/>
    <property type="match status" value="3"/>
</dbReference>
<dbReference type="PROSITE" id="PS50088">
    <property type="entry name" value="ANK_REPEAT"/>
    <property type="match status" value="1"/>
</dbReference>
<dbReference type="Gene3D" id="1.20.5.4820">
    <property type="match status" value="1"/>
</dbReference>
<dbReference type="InterPro" id="IPR036770">
    <property type="entry name" value="Ankyrin_rpt-contain_sf"/>
</dbReference>
<evidence type="ECO:0000259" key="11">
    <source>
        <dbReference type="PROSITE" id="PS51456"/>
    </source>
</evidence>
<dbReference type="PANTHER" id="PTHR13140">
    <property type="entry name" value="MYOSIN"/>
    <property type="match status" value="1"/>
</dbReference>
<feature type="repeat" description="ANK" evidence="8">
    <location>
        <begin position="1062"/>
        <end position="1095"/>
    </location>
</feature>
<dbReference type="InterPro" id="IPR036961">
    <property type="entry name" value="Kinesin_motor_dom_sf"/>
</dbReference>
<dbReference type="InterPro" id="IPR000048">
    <property type="entry name" value="IQ_motif_EF-hand-BS"/>
</dbReference>
<dbReference type="InterPro" id="IPR001609">
    <property type="entry name" value="Myosin_head_motor_dom-like"/>
</dbReference>
<evidence type="ECO:0000313" key="12">
    <source>
        <dbReference type="EMBL" id="GMI00903.1"/>
    </source>
</evidence>
<evidence type="ECO:0000256" key="1">
    <source>
        <dbReference type="ARBA" id="ARBA00022606"/>
    </source>
</evidence>
<dbReference type="GO" id="GO:0051015">
    <property type="term" value="F:actin filament binding"/>
    <property type="evidence" value="ECO:0007669"/>
    <property type="project" value="TreeGrafter"/>
</dbReference>
<keyword evidence="4 9" id="KW-0518">Myosin</keyword>
<comment type="similarity">
    <text evidence="9">Belongs to the TRAFAC class myosin-kinesin ATPase superfamily. Myosin family.</text>
</comment>
<keyword evidence="8" id="KW-0040">ANK repeat</keyword>
<dbReference type="PROSITE" id="PS50096">
    <property type="entry name" value="IQ"/>
    <property type="match status" value="1"/>
</dbReference>
<evidence type="ECO:0000313" key="13">
    <source>
        <dbReference type="Proteomes" id="UP001165085"/>
    </source>
</evidence>
<dbReference type="Gene3D" id="1.10.510.10">
    <property type="entry name" value="Transferase(Phosphotransferase) domain 1"/>
    <property type="match status" value="1"/>
</dbReference>
<evidence type="ECO:0000256" key="9">
    <source>
        <dbReference type="PROSITE-ProRule" id="PRU00782"/>
    </source>
</evidence>
<dbReference type="Gene3D" id="3.40.850.10">
    <property type="entry name" value="Kinesin motor domain"/>
    <property type="match status" value="1"/>
</dbReference>
<dbReference type="SUPFAM" id="SSF56112">
    <property type="entry name" value="Protein kinase-like (PK-like)"/>
    <property type="match status" value="1"/>
</dbReference>
<dbReference type="CDD" id="cd00124">
    <property type="entry name" value="MYSc"/>
    <property type="match status" value="1"/>
</dbReference>
<evidence type="ECO:0000256" key="8">
    <source>
        <dbReference type="PROSITE-ProRule" id="PRU00023"/>
    </source>
</evidence>
<keyword evidence="2 9" id="KW-0547">Nucleotide-binding</keyword>
<evidence type="ECO:0000256" key="7">
    <source>
        <dbReference type="ARBA" id="ARBA00023305"/>
    </source>
</evidence>
<name>A0A9W7C285_9STRA</name>
<protein>
    <recommendedName>
        <fullName evidence="11">Myosin motor domain-containing protein</fullName>
    </recommendedName>
</protein>
<dbReference type="Pfam" id="PF00612">
    <property type="entry name" value="IQ"/>
    <property type="match status" value="1"/>
</dbReference>
<dbReference type="PRINTS" id="PR00193">
    <property type="entry name" value="MYOSINHEAVY"/>
</dbReference>
<dbReference type="Gene3D" id="1.10.10.820">
    <property type="match status" value="1"/>
</dbReference>
<dbReference type="GO" id="GO:0016020">
    <property type="term" value="C:membrane"/>
    <property type="evidence" value="ECO:0007669"/>
    <property type="project" value="TreeGrafter"/>
</dbReference>
<sequence>MEVGTAVWLKDPSAPTGWKAGVIKTKSINKDKTASLTIVGHKIGGTSPRRSRLSPLKSPNSKAGWKHRVVVSTETESDVVKIQNNSADLTASDLTRLPLLHEPAILNSLQIRYNADEIYTSIGAVLIAVNPFKRLTLYSDETLRSYKAVGEQRRDDDTRLQPHIFQLTDDVYRNLIQSFEDSKVLDQSILISGESGAGKTWTSKIAMKYLAVLSRERDSSDRTDSGQVSMENQVLLSNPILESFGNARTQRNDNSSRFGKFINISFNDMGVLAGASIETYLLEKSRVISQTPGERNYHIFYQILSGSSKELLGSLGLSDMDADDFKILQNIGRRDGVKDYDTNIEMLEAFEHLGFSDELVFQIQTTVSAVMHLGNVEFAKGDQGGEGESSTVVENEAAMTACRLLGISFKTLEGAVCYKTIRVIKDVVQKPLNIERARKSLEALIKAIFANVFEVIVARVNASITLDDSATSSNKHGSISVLDIFGFESFEKNSFEQFCINFTNETLQQQYNRHIFLVEQEIYEKEGILWSFIEFPDNEDVLRTIDGRHPSILSLLDEQCIVPKASDGKLAKSLYRHLKDHEPFGATRLEQSNSQFSVRHYARKVVYDCARFVETNLDDIGNAEAVICASSMSLLSEDVAQVIASHRPTGHNNKASVSCGRKFSTALKSLRLRIEQTQPSFIRCIKPNDMLVPDNFDAINVVEQLRCAGVLSAVEVSRAGFSTRFSHEKFTDRYFMLAPKSTQVIAALVETVAHFMFQPSDEMSMIDFRKLHKLNPKLQLVGLQLGKSLVFMKRNAFECLEKIRAAVIHEASALVQARIRAFLTRKAFLRTVASIVKAQSIARVQLARKIAAVARAKIFVACYVQRVGRGFMGRQRVYRIIRMQLEKAASTKIQAVARMFIATNYFIDSITDIIIAQSVVRGYIVRCDPASFKESLIAAQMEVEREELIHRANMAKAQEIEAEKRAIEVLEFEAAAAVGKTPLFFAIEGGDWPRVNTIIASEPESLEERGQRNETPLHALCRVELQGDEKLSEITKDMKARAGVLTTMVEMRSELLKEKDLGNDTALHVAARHGASAPLVQLLLQAGSSALAVNALVQTPVHSAVIADADGNVKCLIEKCSRAASLCDVNRNNALALAILHQAGIESVTAILNGLDNLEGMLVLEQENNEGRTPLTIAIVAHASWDILEQMVIHKHAVLKASDVLIAIEKGLSIESLTLLLDNIASDEELKDAYTRNVLHVAIASKATHEIIELLIQRFPECSQEIDPLTNKSCVELGHQNNLADITLLLLLSNCEGAVFKTAITFIASKTSDSRVAVLEDYLQASTQEHRLKCAVMRTGPRNAKLVTVSTAMAKQAFKTSLRYLGRFELSAVPVARNEETGIEIFRACDYGVDGGDKVDVVLKFSKELGVVEDELYARKKLDSKYVNSIRDTFATSTGFVVSFPNCTTLEELLMANPPGSRVENRKAVKWLYAIAKALTSVHDSGIAHSELTTTNVGVTREGRWTLLSLGSSVRRAREAALQDQHTDFDTETQNADQLKAKLKKVISKAGVGPLPLLLSPPRKNFGSVKNRSPIRFAKFDPAESFSKDLEDLGKIGCRLFGVSEDEARESTMTSKISKKTRKAPVALLGKLLRAEVPASEVLTDDFFINHKRNKARPGSKIQRTGTQDTALSSKDSMAEEEEENEEPINGFEANFGQLASF</sequence>
<accession>A0A9W7C285</accession>
<keyword evidence="3 9" id="KW-0067">ATP-binding</keyword>
<dbReference type="InterPro" id="IPR011009">
    <property type="entry name" value="Kinase-like_dom_sf"/>
</dbReference>
<evidence type="ECO:0000256" key="5">
    <source>
        <dbReference type="ARBA" id="ARBA00023175"/>
    </source>
</evidence>
<dbReference type="Gene3D" id="1.20.58.530">
    <property type="match status" value="1"/>
</dbReference>
<dbReference type="GO" id="GO:0007015">
    <property type="term" value="P:actin filament organization"/>
    <property type="evidence" value="ECO:0007669"/>
    <property type="project" value="TreeGrafter"/>
</dbReference>
<feature type="domain" description="Myosin motor" evidence="11">
    <location>
        <begin position="89"/>
        <end position="805"/>
    </location>
</feature>
<dbReference type="Gene3D" id="1.20.120.720">
    <property type="entry name" value="Myosin VI head, motor domain, U50 subdomain"/>
    <property type="match status" value="1"/>
</dbReference>
<reference evidence="13" key="1">
    <citation type="journal article" date="2023" name="Commun. Biol.">
        <title>Genome analysis of Parmales, the sister group of diatoms, reveals the evolutionary specialization of diatoms from phago-mixotrophs to photoautotrophs.</title>
        <authorList>
            <person name="Ban H."/>
            <person name="Sato S."/>
            <person name="Yoshikawa S."/>
            <person name="Yamada K."/>
            <person name="Nakamura Y."/>
            <person name="Ichinomiya M."/>
            <person name="Sato N."/>
            <person name="Blanc-Mathieu R."/>
            <person name="Endo H."/>
            <person name="Kuwata A."/>
            <person name="Ogata H."/>
        </authorList>
    </citation>
    <scope>NUCLEOTIDE SEQUENCE [LARGE SCALE GENOMIC DNA]</scope>
    <source>
        <strain evidence="13">NIES 3701</strain>
    </source>
</reference>
<keyword evidence="6 9" id="KW-0009">Actin-binding</keyword>
<dbReference type="SUPFAM" id="SSF52540">
    <property type="entry name" value="P-loop containing nucleoside triphosphate hydrolases"/>
    <property type="match status" value="1"/>
</dbReference>
<proteinExistence type="inferred from homology"/>
<keyword evidence="7" id="KW-0844">Vision</keyword>
<dbReference type="Gene3D" id="1.25.40.20">
    <property type="entry name" value="Ankyrin repeat-containing domain"/>
    <property type="match status" value="1"/>
</dbReference>
<dbReference type="SMART" id="SM00242">
    <property type="entry name" value="MYSc"/>
    <property type="match status" value="1"/>
</dbReference>
<dbReference type="EMBL" id="BRXY01000573">
    <property type="protein sequence ID" value="GMI00903.1"/>
    <property type="molecule type" value="Genomic_DNA"/>
</dbReference>
<dbReference type="Pfam" id="PF00063">
    <property type="entry name" value="Myosin_head"/>
    <property type="match status" value="1"/>
</dbReference>
<dbReference type="GO" id="GO:0000146">
    <property type="term" value="F:microfilament motor activity"/>
    <property type="evidence" value="ECO:0007669"/>
    <property type="project" value="TreeGrafter"/>
</dbReference>
<dbReference type="SMART" id="SM00248">
    <property type="entry name" value="ANK"/>
    <property type="match status" value="5"/>
</dbReference>
<evidence type="ECO:0000256" key="10">
    <source>
        <dbReference type="SAM" id="MobiDB-lite"/>
    </source>
</evidence>
<dbReference type="InterPro" id="IPR002110">
    <property type="entry name" value="Ankyrin_rpt"/>
</dbReference>
<dbReference type="Pfam" id="PF00023">
    <property type="entry name" value="Ank"/>
    <property type="match status" value="1"/>
</dbReference>
<dbReference type="GO" id="GO:0016459">
    <property type="term" value="C:myosin complex"/>
    <property type="evidence" value="ECO:0007669"/>
    <property type="project" value="UniProtKB-KW"/>
</dbReference>
<evidence type="ECO:0000256" key="3">
    <source>
        <dbReference type="ARBA" id="ARBA00022840"/>
    </source>
</evidence>
<organism evidence="12 13">
    <name type="scientific">Triparma strigata</name>
    <dbReference type="NCBI Taxonomy" id="1606541"/>
    <lineage>
        <taxon>Eukaryota</taxon>
        <taxon>Sar</taxon>
        <taxon>Stramenopiles</taxon>
        <taxon>Ochrophyta</taxon>
        <taxon>Bolidophyceae</taxon>
        <taxon>Parmales</taxon>
        <taxon>Triparmaceae</taxon>
        <taxon>Triparma</taxon>
    </lineage>
</organism>
<gene>
    <name evidence="12" type="ORF">TrST_g1753</name>
</gene>
<dbReference type="InterPro" id="IPR027417">
    <property type="entry name" value="P-loop_NTPase"/>
</dbReference>
<dbReference type="PROSITE" id="PS51456">
    <property type="entry name" value="MYOSIN_MOTOR"/>
    <property type="match status" value="1"/>
</dbReference>